<dbReference type="PANTHER" id="PTHR33112">
    <property type="entry name" value="DOMAIN PROTEIN, PUTATIVE-RELATED"/>
    <property type="match status" value="1"/>
</dbReference>
<name>A0A8K0SF82_9HYPO</name>
<feature type="domain" description="Heterokaryon incompatibility" evidence="2">
    <location>
        <begin position="199"/>
        <end position="349"/>
    </location>
</feature>
<evidence type="ECO:0000256" key="1">
    <source>
        <dbReference type="SAM" id="MobiDB-lite"/>
    </source>
</evidence>
<reference evidence="3" key="1">
    <citation type="journal article" date="2021" name="Nat. Commun.">
        <title>Genetic determinants of endophytism in the Arabidopsis root mycobiome.</title>
        <authorList>
            <person name="Mesny F."/>
            <person name="Miyauchi S."/>
            <person name="Thiergart T."/>
            <person name="Pickel B."/>
            <person name="Atanasova L."/>
            <person name="Karlsson M."/>
            <person name="Huettel B."/>
            <person name="Barry K.W."/>
            <person name="Haridas S."/>
            <person name="Chen C."/>
            <person name="Bauer D."/>
            <person name="Andreopoulos W."/>
            <person name="Pangilinan J."/>
            <person name="LaButti K."/>
            <person name="Riley R."/>
            <person name="Lipzen A."/>
            <person name="Clum A."/>
            <person name="Drula E."/>
            <person name="Henrissat B."/>
            <person name="Kohler A."/>
            <person name="Grigoriev I.V."/>
            <person name="Martin F.M."/>
            <person name="Hacquard S."/>
        </authorList>
    </citation>
    <scope>NUCLEOTIDE SEQUENCE</scope>
    <source>
        <strain evidence="3">MPI-SDFR-AT-0068</strain>
    </source>
</reference>
<feature type="region of interest" description="Disordered" evidence="1">
    <location>
        <begin position="414"/>
        <end position="434"/>
    </location>
</feature>
<dbReference type="InterPro" id="IPR010730">
    <property type="entry name" value="HET"/>
</dbReference>
<proteinExistence type="predicted"/>
<accession>A0A8K0SF82</accession>
<dbReference type="OrthoDB" id="5347061at2759"/>
<evidence type="ECO:0000313" key="3">
    <source>
        <dbReference type="EMBL" id="KAH7263761.1"/>
    </source>
</evidence>
<sequence length="723" mass="81998">MAEVSIATGVSKPTKPRLCSFCNQVLKKEIVDVWDYPPRSPADLQKTAELGCFICGWVVLLIEQKEATEQLETESIYIYWDESQSTYLNWSLGFKSGRLDHLCGQSGPIFCVIDESGMSLSNETGYTDVHDQYEPRSFPGFDNTHFRKLAMKWLKNCRENHQNCRTTNNAFLPTRLIRIADVENARLISSAKIDGMVDYATLSYCWGGLQTLKLSVNNYNQLSTYIRVGDLPQTIQEAILACIGLGIQYIWIDCLCIVQDSYLDEDWKKEAATMGWIYENAALNLCMAGSARSSESSYQTRDVNLIKPLQITSDPDDKEGKGAYMVCTNAFDYDIVNCPLRKRGWVFQEWFLAKRSLVFGQTQLWWHCREQLANETFPDGIPDDARVEYEPPPIVRAHAMKDNSLPARDNMKIDPKDSANSKLNTHQEISGTQDKEKDISAVYERWWEISSKYAQTRFTYESDRVIAFSGIAQAFRTSHNLSDQYLAGIWKGHFPAGLMWSRVPEGIAEARRSLKYKAPSWSWMSIDGPYSLSGGGGLMSQTFCSIEQTHLHLEDDKYDTGLLRDGSLEMRGHLIGPFTHDLISWDNIDQIDGWSFKVEEGDDLNYPSRISWDERDSKGEIMISYLKAPSQNSPLDSSTTKASRKRLSLNDTKASFFLLPLAHATEGVYLSGTSLLTGMILYQAPHQTGIYHRVGLYEIIVSVVKDSTRVSKDKYPLQSISIF</sequence>
<dbReference type="Pfam" id="PF06985">
    <property type="entry name" value="HET"/>
    <property type="match status" value="1"/>
</dbReference>
<dbReference type="Proteomes" id="UP000813427">
    <property type="component" value="Unassembled WGS sequence"/>
</dbReference>
<keyword evidence="4" id="KW-1185">Reference proteome</keyword>
<dbReference type="AlphaFoldDB" id="A0A8K0SF82"/>
<evidence type="ECO:0000259" key="2">
    <source>
        <dbReference type="Pfam" id="PF06985"/>
    </source>
</evidence>
<gene>
    <name evidence="3" type="ORF">BKA59DRAFT_498715</name>
</gene>
<comment type="caution">
    <text evidence="3">The sequence shown here is derived from an EMBL/GenBank/DDBJ whole genome shotgun (WGS) entry which is preliminary data.</text>
</comment>
<protein>
    <submittedName>
        <fullName evidence="3">Heterokaryon incompatibility protein-domain-containing protein</fullName>
    </submittedName>
</protein>
<organism evidence="3 4">
    <name type="scientific">Fusarium tricinctum</name>
    <dbReference type="NCBI Taxonomy" id="61284"/>
    <lineage>
        <taxon>Eukaryota</taxon>
        <taxon>Fungi</taxon>
        <taxon>Dikarya</taxon>
        <taxon>Ascomycota</taxon>
        <taxon>Pezizomycotina</taxon>
        <taxon>Sordariomycetes</taxon>
        <taxon>Hypocreomycetidae</taxon>
        <taxon>Hypocreales</taxon>
        <taxon>Nectriaceae</taxon>
        <taxon>Fusarium</taxon>
        <taxon>Fusarium tricinctum species complex</taxon>
    </lineage>
</organism>
<dbReference type="PANTHER" id="PTHR33112:SF15">
    <property type="entry name" value="HETEROKARYON INCOMPATIBILITY DOMAIN-CONTAINING PROTEIN"/>
    <property type="match status" value="1"/>
</dbReference>
<feature type="compositionally biased region" description="Polar residues" evidence="1">
    <location>
        <begin position="420"/>
        <end position="432"/>
    </location>
</feature>
<evidence type="ECO:0000313" key="4">
    <source>
        <dbReference type="Proteomes" id="UP000813427"/>
    </source>
</evidence>
<dbReference type="EMBL" id="JAGPXF010000001">
    <property type="protein sequence ID" value="KAH7263761.1"/>
    <property type="molecule type" value="Genomic_DNA"/>
</dbReference>